<organism evidence="5 6">
    <name type="scientific">Rotaria sordida</name>
    <dbReference type="NCBI Taxonomy" id="392033"/>
    <lineage>
        <taxon>Eukaryota</taxon>
        <taxon>Metazoa</taxon>
        <taxon>Spiralia</taxon>
        <taxon>Gnathifera</taxon>
        <taxon>Rotifera</taxon>
        <taxon>Eurotatoria</taxon>
        <taxon>Bdelloidea</taxon>
        <taxon>Philodinida</taxon>
        <taxon>Philodinidae</taxon>
        <taxon>Rotaria</taxon>
    </lineage>
</organism>
<evidence type="ECO:0000256" key="3">
    <source>
        <dbReference type="SAM" id="SignalP"/>
    </source>
</evidence>
<feature type="compositionally biased region" description="Basic and acidic residues" evidence="1">
    <location>
        <begin position="74"/>
        <end position="86"/>
    </location>
</feature>
<dbReference type="PROSITE" id="PS50076">
    <property type="entry name" value="DNAJ_2"/>
    <property type="match status" value="1"/>
</dbReference>
<gene>
    <name evidence="5" type="ORF">JBS370_LOCUS10524</name>
</gene>
<protein>
    <recommendedName>
        <fullName evidence="4">J domain-containing protein</fullName>
    </recommendedName>
</protein>
<comment type="caution">
    <text evidence="5">The sequence shown here is derived from an EMBL/GenBank/DDBJ whole genome shotgun (WGS) entry which is preliminary data.</text>
</comment>
<feature type="region of interest" description="Disordered" evidence="1">
    <location>
        <begin position="58"/>
        <end position="88"/>
    </location>
</feature>
<evidence type="ECO:0000256" key="2">
    <source>
        <dbReference type="SAM" id="Phobius"/>
    </source>
</evidence>
<feature type="non-terminal residue" evidence="5">
    <location>
        <position position="1"/>
    </location>
</feature>
<dbReference type="PANTHER" id="PTHR43908">
    <property type="entry name" value="AT29763P-RELATED"/>
    <property type="match status" value="1"/>
</dbReference>
<keyword evidence="2" id="KW-1133">Transmembrane helix</keyword>
<dbReference type="Proteomes" id="UP000663836">
    <property type="component" value="Unassembled WGS sequence"/>
</dbReference>
<dbReference type="InterPro" id="IPR001623">
    <property type="entry name" value="DnaJ_domain"/>
</dbReference>
<keyword evidence="2" id="KW-0472">Membrane</keyword>
<dbReference type="SUPFAM" id="SSF53474">
    <property type="entry name" value="alpha/beta-Hydrolases"/>
    <property type="match status" value="1"/>
</dbReference>
<feature type="transmembrane region" description="Helical" evidence="2">
    <location>
        <begin position="207"/>
        <end position="225"/>
    </location>
</feature>
<dbReference type="InterPro" id="IPR029058">
    <property type="entry name" value="AB_hydrolase_fold"/>
</dbReference>
<reference evidence="5" key="1">
    <citation type="submission" date="2021-02" db="EMBL/GenBank/DDBJ databases">
        <authorList>
            <person name="Nowell W R."/>
        </authorList>
    </citation>
    <scope>NUCLEOTIDE SEQUENCE</scope>
</reference>
<dbReference type="CDD" id="cd06257">
    <property type="entry name" value="DnaJ"/>
    <property type="match status" value="1"/>
</dbReference>
<dbReference type="SMART" id="SM00271">
    <property type="entry name" value="DnaJ"/>
    <property type="match status" value="1"/>
</dbReference>
<dbReference type="Pfam" id="PF07859">
    <property type="entry name" value="Abhydrolase_3"/>
    <property type="match status" value="1"/>
</dbReference>
<dbReference type="Gene3D" id="1.10.287.110">
    <property type="entry name" value="DnaJ domain"/>
    <property type="match status" value="1"/>
</dbReference>
<dbReference type="SUPFAM" id="SSF46565">
    <property type="entry name" value="Chaperone J-domain"/>
    <property type="match status" value="1"/>
</dbReference>
<evidence type="ECO:0000259" key="4">
    <source>
        <dbReference type="PROSITE" id="PS50076"/>
    </source>
</evidence>
<sequence length="415" mass="48510">MLFFRYFLLLLILVYTSINNSNQNEFSFLTKNPNQRIKRLFHGKSSKSQSNIEQLLKNNQPNTILSDNRSFSRNHNEKQSKTENKRGYTQQNLVEIKRILSKKENDYYGILNINKDATRDKIVNTYRKLILLVHPDKITAPGATEATQRLNKALVVLLRTFENQNKGHHQQTIKIFTTESFTLNNKENDEVSDLEKKSTLSSTFSTWLFYIMGIIVVILVFKPYVDEDRLALTRYHRMAIFHRMFSLRNKVLPFLHPGAITMDPDSKALYELISLYHPQLDLSESLTKNDVEKFRYHSKRILTALFPAKSSPCLIQHHILQYNTNQINMYYIQHEKIDDWKCSNQPIILYFHGGGFVFGDIDTYSCFECHLSKSLNILVLHVDFRLVPEHSLEETIEDVINIYKILVDADSNIHG</sequence>
<name>A0A818VWA4_9BILA</name>
<feature type="compositionally biased region" description="Polar residues" evidence="1">
    <location>
        <begin position="58"/>
        <end position="73"/>
    </location>
</feature>
<keyword evidence="2" id="KW-0812">Transmembrane</keyword>
<evidence type="ECO:0000313" key="6">
    <source>
        <dbReference type="Proteomes" id="UP000663836"/>
    </source>
</evidence>
<dbReference type="Gene3D" id="3.40.50.1820">
    <property type="entry name" value="alpha/beta hydrolase"/>
    <property type="match status" value="1"/>
</dbReference>
<keyword evidence="3" id="KW-0732">Signal</keyword>
<proteinExistence type="predicted"/>
<evidence type="ECO:0000256" key="1">
    <source>
        <dbReference type="SAM" id="MobiDB-lite"/>
    </source>
</evidence>
<accession>A0A818VWA4</accession>
<dbReference type="InterPro" id="IPR013094">
    <property type="entry name" value="AB_hydrolase_3"/>
</dbReference>
<feature type="signal peptide" evidence="3">
    <location>
        <begin position="1"/>
        <end position="23"/>
    </location>
</feature>
<dbReference type="GO" id="GO:0016787">
    <property type="term" value="F:hydrolase activity"/>
    <property type="evidence" value="ECO:0007669"/>
    <property type="project" value="InterPro"/>
</dbReference>
<dbReference type="Pfam" id="PF00226">
    <property type="entry name" value="DnaJ"/>
    <property type="match status" value="1"/>
</dbReference>
<dbReference type="AlphaFoldDB" id="A0A818VWA4"/>
<dbReference type="EMBL" id="CAJOBD010000767">
    <property type="protein sequence ID" value="CAF3716748.1"/>
    <property type="molecule type" value="Genomic_DNA"/>
</dbReference>
<feature type="chain" id="PRO_5032652049" description="J domain-containing protein" evidence="3">
    <location>
        <begin position="24"/>
        <end position="415"/>
    </location>
</feature>
<feature type="domain" description="J" evidence="4">
    <location>
        <begin position="106"/>
        <end position="166"/>
    </location>
</feature>
<evidence type="ECO:0000313" key="5">
    <source>
        <dbReference type="EMBL" id="CAF3716748.1"/>
    </source>
</evidence>
<dbReference type="InterPro" id="IPR036869">
    <property type="entry name" value="J_dom_sf"/>
</dbReference>
<dbReference type="InterPro" id="IPR051100">
    <property type="entry name" value="DnaJ_subfamily_B/C"/>
</dbReference>